<evidence type="ECO:0000313" key="4">
    <source>
        <dbReference type="Proteomes" id="UP000288096"/>
    </source>
</evidence>
<reference evidence="4" key="2">
    <citation type="submission" date="2019-01" db="EMBL/GenBank/DDBJ databases">
        <title>Genome sequence of Desulfonema ishimotonii strain Tokyo 01.</title>
        <authorList>
            <person name="Fukui M."/>
        </authorList>
    </citation>
    <scope>NUCLEOTIDE SEQUENCE [LARGE SCALE GENOMIC DNA]</scope>
    <source>
        <strain evidence="4">Tokyo 01</strain>
    </source>
</reference>
<dbReference type="AlphaFoldDB" id="A0A401FZN7"/>
<accession>A0A401FZN7</accession>
<feature type="signal peptide" evidence="2">
    <location>
        <begin position="1"/>
        <end position="27"/>
    </location>
</feature>
<evidence type="ECO:0000256" key="1">
    <source>
        <dbReference type="SAM" id="MobiDB-lite"/>
    </source>
</evidence>
<keyword evidence="2" id="KW-0732">Signal</keyword>
<feature type="chain" id="PRO_5019130655" evidence="2">
    <location>
        <begin position="28"/>
        <end position="93"/>
    </location>
</feature>
<dbReference type="RefSeq" id="WP_124329606.1">
    <property type="nucleotide sequence ID" value="NZ_BEXT01000001.1"/>
</dbReference>
<feature type="compositionally biased region" description="Acidic residues" evidence="1">
    <location>
        <begin position="43"/>
        <end position="93"/>
    </location>
</feature>
<gene>
    <name evidence="3" type="ORF">DENIS_3413</name>
</gene>
<organism evidence="3 4">
    <name type="scientific">Desulfonema ishimotonii</name>
    <dbReference type="NCBI Taxonomy" id="45657"/>
    <lineage>
        <taxon>Bacteria</taxon>
        <taxon>Pseudomonadati</taxon>
        <taxon>Thermodesulfobacteriota</taxon>
        <taxon>Desulfobacteria</taxon>
        <taxon>Desulfobacterales</taxon>
        <taxon>Desulfococcaceae</taxon>
        <taxon>Desulfonema</taxon>
    </lineage>
</organism>
<evidence type="ECO:0000256" key="2">
    <source>
        <dbReference type="SAM" id="SignalP"/>
    </source>
</evidence>
<keyword evidence="4" id="KW-1185">Reference proteome</keyword>
<dbReference type="EMBL" id="BEXT01000001">
    <property type="protein sequence ID" value="GBC62441.1"/>
    <property type="molecule type" value="Genomic_DNA"/>
</dbReference>
<sequence>MKQLFFAAVALVAVMAVGLWTALPVSADAGFYATSDYTAEPDQPYDEATEETDALQDDTEIQPAGEEEVPADQEEEPADDENYEDVNDTDSQG</sequence>
<reference evidence="4" key="1">
    <citation type="submission" date="2017-11" db="EMBL/GenBank/DDBJ databases">
        <authorList>
            <person name="Watanabe M."/>
            <person name="Kojima H."/>
        </authorList>
    </citation>
    <scope>NUCLEOTIDE SEQUENCE [LARGE SCALE GENOMIC DNA]</scope>
    <source>
        <strain evidence="4">Tokyo 01</strain>
    </source>
</reference>
<name>A0A401FZN7_9BACT</name>
<protein>
    <submittedName>
        <fullName evidence="3">Uncharacterized protein</fullName>
    </submittedName>
</protein>
<feature type="region of interest" description="Disordered" evidence="1">
    <location>
        <begin position="36"/>
        <end position="93"/>
    </location>
</feature>
<proteinExistence type="predicted"/>
<dbReference type="Proteomes" id="UP000288096">
    <property type="component" value="Unassembled WGS sequence"/>
</dbReference>
<comment type="caution">
    <text evidence="3">The sequence shown here is derived from an EMBL/GenBank/DDBJ whole genome shotgun (WGS) entry which is preliminary data.</text>
</comment>
<evidence type="ECO:0000313" key="3">
    <source>
        <dbReference type="EMBL" id="GBC62441.1"/>
    </source>
</evidence>